<sequence>MFFSNMSREDAENALRTGKTEYDERTIELACEIVFSM</sequence>
<comment type="caution">
    <text evidence="1">The sequence shown here is derived from an EMBL/GenBank/DDBJ whole genome shotgun (WGS) entry which is preliminary data.</text>
</comment>
<evidence type="ECO:0000313" key="2">
    <source>
        <dbReference type="Proteomes" id="UP000014854"/>
    </source>
</evidence>
<proteinExistence type="predicted"/>
<reference evidence="1 2" key="1">
    <citation type="journal article" date="2013" name="Gut Pathog.">
        <title>Evidence of a new metabolic capacity in an emerging diarrheal pathogen: lessons from the draft genomes of Vibrio fluvialis strains PG41 and I21563.</title>
        <authorList>
            <person name="Khatri I."/>
            <person name="Mahajan S."/>
            <person name="Dureja C."/>
            <person name="Subramanian S."/>
            <person name="Raychaudhuri S."/>
        </authorList>
    </citation>
    <scope>NUCLEOTIDE SEQUENCE [LARGE SCALE GENOMIC DNA]</scope>
    <source>
        <strain evidence="1 2">PG41</strain>
    </source>
</reference>
<name>S7I0D9_VIBFL</name>
<dbReference type="AlphaFoldDB" id="S7I0D9"/>
<evidence type="ECO:0000313" key="1">
    <source>
        <dbReference type="EMBL" id="EPP21524.1"/>
    </source>
</evidence>
<dbReference type="Proteomes" id="UP000014854">
    <property type="component" value="Unassembled WGS sequence"/>
</dbReference>
<dbReference type="PATRIC" id="fig|1336752.4.peg.3055"/>
<accession>S7I0D9</accession>
<dbReference type="EMBL" id="ASXS01000013">
    <property type="protein sequence ID" value="EPP21524.1"/>
    <property type="molecule type" value="Genomic_DNA"/>
</dbReference>
<gene>
    <name evidence="1" type="ORF">L910_1203</name>
</gene>
<organism evidence="1 2">
    <name type="scientific">Vibrio fluvialis PG41</name>
    <dbReference type="NCBI Taxonomy" id="1336752"/>
    <lineage>
        <taxon>Bacteria</taxon>
        <taxon>Pseudomonadati</taxon>
        <taxon>Pseudomonadota</taxon>
        <taxon>Gammaproteobacteria</taxon>
        <taxon>Vibrionales</taxon>
        <taxon>Vibrionaceae</taxon>
        <taxon>Vibrio</taxon>
    </lineage>
</organism>
<protein>
    <submittedName>
        <fullName evidence="1">Uncharacterized protein</fullName>
    </submittedName>
</protein>